<name>A0A932A8U9_9BACT</name>
<keyword evidence="8" id="KW-0547">Nucleotide-binding</keyword>
<evidence type="ECO:0000256" key="9">
    <source>
        <dbReference type="ARBA" id="ARBA00022842"/>
    </source>
</evidence>
<gene>
    <name evidence="14" type="ORF">HYX28_08610</name>
</gene>
<keyword evidence="6" id="KW-0548">Nucleotidyltransferase</keyword>
<comment type="cofactor">
    <cofactor evidence="1">
        <name>Mg(2+)</name>
        <dbReference type="ChEBI" id="CHEBI:18420"/>
    </cofactor>
</comment>
<evidence type="ECO:0000256" key="6">
    <source>
        <dbReference type="ARBA" id="ARBA00022695"/>
    </source>
</evidence>
<keyword evidence="3" id="KW-0820">tRNA-binding</keyword>
<evidence type="ECO:0000256" key="11">
    <source>
        <dbReference type="RuleBase" id="RU003953"/>
    </source>
</evidence>
<dbReference type="GO" id="GO:0000049">
    <property type="term" value="F:tRNA binding"/>
    <property type="evidence" value="ECO:0007669"/>
    <property type="project" value="UniProtKB-KW"/>
</dbReference>
<evidence type="ECO:0000256" key="3">
    <source>
        <dbReference type="ARBA" id="ARBA00022555"/>
    </source>
</evidence>
<evidence type="ECO:0000256" key="8">
    <source>
        <dbReference type="ARBA" id="ARBA00022741"/>
    </source>
</evidence>
<dbReference type="InterPro" id="IPR052390">
    <property type="entry name" value="tRNA_nt/polyA_polymerase"/>
</dbReference>
<evidence type="ECO:0000256" key="10">
    <source>
        <dbReference type="ARBA" id="ARBA00022884"/>
    </source>
</evidence>
<dbReference type="GO" id="GO:0008033">
    <property type="term" value="P:tRNA processing"/>
    <property type="evidence" value="ECO:0007669"/>
    <property type="project" value="UniProtKB-KW"/>
</dbReference>
<dbReference type="InterPro" id="IPR043519">
    <property type="entry name" value="NT_sf"/>
</dbReference>
<dbReference type="GO" id="GO:0016779">
    <property type="term" value="F:nucleotidyltransferase activity"/>
    <property type="evidence" value="ECO:0007669"/>
    <property type="project" value="UniProtKB-KW"/>
</dbReference>
<dbReference type="Pfam" id="PF01743">
    <property type="entry name" value="PolyA_pol"/>
    <property type="match status" value="1"/>
</dbReference>
<dbReference type="CDD" id="cd05398">
    <property type="entry name" value="NT_ClassII-CCAase"/>
    <property type="match status" value="1"/>
</dbReference>
<dbReference type="Gene3D" id="3.30.460.10">
    <property type="entry name" value="Beta Polymerase, domain 2"/>
    <property type="match status" value="1"/>
</dbReference>
<dbReference type="AlphaFoldDB" id="A0A932A8U9"/>
<protein>
    <submittedName>
        <fullName evidence="14">CCA tRNA nucleotidyltransferase</fullName>
    </submittedName>
</protein>
<dbReference type="PANTHER" id="PTHR47788:SF1">
    <property type="entry name" value="A-ADDING TRNA NUCLEOTIDYLTRANSFERASE"/>
    <property type="match status" value="1"/>
</dbReference>
<feature type="compositionally biased region" description="Basic residues" evidence="12">
    <location>
        <begin position="508"/>
        <end position="521"/>
    </location>
</feature>
<evidence type="ECO:0000256" key="2">
    <source>
        <dbReference type="ARBA" id="ARBA00007265"/>
    </source>
</evidence>
<reference evidence="14" key="1">
    <citation type="submission" date="2020-07" db="EMBL/GenBank/DDBJ databases">
        <title>Huge and variable diversity of episymbiotic CPR bacteria and DPANN archaea in groundwater ecosystems.</title>
        <authorList>
            <person name="He C.Y."/>
            <person name="Keren R."/>
            <person name="Whittaker M."/>
            <person name="Farag I.F."/>
            <person name="Doudna J."/>
            <person name="Cate J.H.D."/>
            <person name="Banfield J.F."/>
        </authorList>
    </citation>
    <scope>NUCLEOTIDE SEQUENCE</scope>
    <source>
        <strain evidence="14">NC_groundwater_580_Pr5_B-0.1um_64_19</strain>
    </source>
</reference>
<dbReference type="EMBL" id="JACPNR010000010">
    <property type="protein sequence ID" value="MBI2678829.1"/>
    <property type="molecule type" value="Genomic_DNA"/>
</dbReference>
<keyword evidence="7" id="KW-0479">Metal-binding</keyword>
<dbReference type="PANTHER" id="PTHR47788">
    <property type="entry name" value="POLYA POLYMERASE"/>
    <property type="match status" value="1"/>
</dbReference>
<keyword evidence="9" id="KW-0460">Magnesium</keyword>
<sequence>MADYLYMMESRLSPEQHKGVALVTDAARAHEMNVYLVGGGIRDMISGYNIRDLDFAVQGNPLRMVRDLEKAGAVIHWINEELKSMGVLLPGNMRAEIVMTRTEKYDKPGRPPEVHQATISEDLRRRDFTVNAMALSLNPGSRGLLLDPANGVADVEAKLIRVLHNYAFLEEPSRLIRATRFCARFHWTIEERTQARHNTAIENKYIENISDESRGREIEQMAYEDDPLAIMRAFEKEGWLRVLHPRWSVAKIDTSGLADLLKTRAILADFGYPTDPAPAILYFLTGNMPESDRKELQKLIPNKALVEKWRALEDEAKELAHKLTSKEAATPSLTWKLLDKYRPEAILFLAVTARQQVVRQKLKNFLSKWRQVKAKIPLPEMLEMRITPELEEYPIVAEHVFYMLIDGRSKSELKKFLKQFEPPPPPPPPPPPVKRGRKAEPPPPAPAAPEVKGKGKKGKKGEPQIVSTTAPAAPAGKGGKGAPSPAPAKGKKAEPPKPAKRTAPAKPAAKKPAKKPAKKKR</sequence>
<evidence type="ECO:0000313" key="15">
    <source>
        <dbReference type="Proteomes" id="UP000779809"/>
    </source>
</evidence>
<evidence type="ECO:0000313" key="14">
    <source>
        <dbReference type="EMBL" id="MBI2678829.1"/>
    </source>
</evidence>
<comment type="caution">
    <text evidence="14">The sequence shown here is derived from an EMBL/GenBank/DDBJ whole genome shotgun (WGS) entry which is preliminary data.</text>
</comment>
<comment type="similarity">
    <text evidence="2 11">Belongs to the tRNA nucleotidyltransferase/poly(A) polymerase family.</text>
</comment>
<evidence type="ECO:0000256" key="7">
    <source>
        <dbReference type="ARBA" id="ARBA00022723"/>
    </source>
</evidence>
<dbReference type="Gene3D" id="1.10.3090.10">
    <property type="entry name" value="cca-adding enzyme, domain 2"/>
    <property type="match status" value="1"/>
</dbReference>
<dbReference type="SUPFAM" id="SSF81301">
    <property type="entry name" value="Nucleotidyltransferase"/>
    <property type="match status" value="1"/>
</dbReference>
<proteinExistence type="inferred from homology"/>
<dbReference type="InterPro" id="IPR002646">
    <property type="entry name" value="PolA_pol_head_dom"/>
</dbReference>
<evidence type="ECO:0000256" key="5">
    <source>
        <dbReference type="ARBA" id="ARBA00022694"/>
    </source>
</evidence>
<feature type="region of interest" description="Disordered" evidence="12">
    <location>
        <begin position="418"/>
        <end position="521"/>
    </location>
</feature>
<evidence type="ECO:0000256" key="12">
    <source>
        <dbReference type="SAM" id="MobiDB-lite"/>
    </source>
</evidence>
<evidence type="ECO:0000259" key="13">
    <source>
        <dbReference type="Pfam" id="PF01743"/>
    </source>
</evidence>
<dbReference type="Proteomes" id="UP000779809">
    <property type="component" value="Unassembled WGS sequence"/>
</dbReference>
<feature type="compositionally biased region" description="Pro residues" evidence="12">
    <location>
        <begin position="421"/>
        <end position="433"/>
    </location>
</feature>
<organism evidence="14 15">
    <name type="scientific">Candidatus Korobacter versatilis</name>
    <dbReference type="NCBI Taxonomy" id="658062"/>
    <lineage>
        <taxon>Bacteria</taxon>
        <taxon>Pseudomonadati</taxon>
        <taxon>Acidobacteriota</taxon>
        <taxon>Terriglobia</taxon>
        <taxon>Terriglobales</taxon>
        <taxon>Candidatus Korobacteraceae</taxon>
        <taxon>Candidatus Korobacter</taxon>
    </lineage>
</organism>
<keyword evidence="4 11" id="KW-0808">Transferase</keyword>
<dbReference type="SUPFAM" id="SSF81891">
    <property type="entry name" value="Poly A polymerase C-terminal region-like"/>
    <property type="match status" value="1"/>
</dbReference>
<evidence type="ECO:0000256" key="4">
    <source>
        <dbReference type="ARBA" id="ARBA00022679"/>
    </source>
</evidence>
<keyword evidence="10 11" id="KW-0694">RNA-binding</keyword>
<evidence type="ECO:0000256" key="1">
    <source>
        <dbReference type="ARBA" id="ARBA00001946"/>
    </source>
</evidence>
<accession>A0A932A8U9</accession>
<dbReference type="GO" id="GO:0046872">
    <property type="term" value="F:metal ion binding"/>
    <property type="evidence" value="ECO:0007669"/>
    <property type="project" value="UniProtKB-KW"/>
</dbReference>
<dbReference type="GO" id="GO:0000166">
    <property type="term" value="F:nucleotide binding"/>
    <property type="evidence" value="ECO:0007669"/>
    <property type="project" value="UniProtKB-KW"/>
</dbReference>
<feature type="domain" description="Poly A polymerase head" evidence="13">
    <location>
        <begin position="34"/>
        <end position="161"/>
    </location>
</feature>
<keyword evidence="5" id="KW-0819">tRNA processing</keyword>